<dbReference type="InterPro" id="IPR001594">
    <property type="entry name" value="Palmitoyltrfase_DHHC"/>
</dbReference>
<evidence type="ECO:0000256" key="3">
    <source>
        <dbReference type="ARBA" id="ARBA00022692"/>
    </source>
</evidence>
<reference evidence="9 10" key="1">
    <citation type="submission" date="2016-11" db="EMBL/GenBank/DDBJ databases">
        <title>The macronuclear genome of Stentor coeruleus: a giant cell with tiny introns.</title>
        <authorList>
            <person name="Slabodnick M."/>
            <person name="Ruby J.G."/>
            <person name="Reiff S.B."/>
            <person name="Swart E.C."/>
            <person name="Gosai S."/>
            <person name="Prabakaran S."/>
            <person name="Witkowska E."/>
            <person name="Larue G.E."/>
            <person name="Fisher S."/>
            <person name="Freeman R.M."/>
            <person name="Gunawardena J."/>
            <person name="Chu W."/>
            <person name="Stover N.A."/>
            <person name="Gregory B.D."/>
            <person name="Nowacki M."/>
            <person name="Derisi J."/>
            <person name="Roy S.W."/>
            <person name="Marshall W.F."/>
            <person name="Sood P."/>
        </authorList>
    </citation>
    <scope>NUCLEOTIDE SEQUENCE [LARGE SCALE GENOMIC DNA]</scope>
    <source>
        <strain evidence="9">WM001</strain>
    </source>
</reference>
<proteinExistence type="inferred from homology"/>
<dbReference type="GO" id="GO:0016020">
    <property type="term" value="C:membrane"/>
    <property type="evidence" value="ECO:0007669"/>
    <property type="project" value="UniProtKB-SubCell"/>
</dbReference>
<organism evidence="9 10">
    <name type="scientific">Stentor coeruleus</name>
    <dbReference type="NCBI Taxonomy" id="5963"/>
    <lineage>
        <taxon>Eukaryota</taxon>
        <taxon>Sar</taxon>
        <taxon>Alveolata</taxon>
        <taxon>Ciliophora</taxon>
        <taxon>Postciliodesmatophora</taxon>
        <taxon>Heterotrichea</taxon>
        <taxon>Heterotrichida</taxon>
        <taxon>Stentoridae</taxon>
        <taxon>Stentor</taxon>
    </lineage>
</organism>
<comment type="caution">
    <text evidence="9">The sequence shown here is derived from an EMBL/GenBank/DDBJ whole genome shotgun (WGS) entry which is preliminary data.</text>
</comment>
<dbReference type="OrthoDB" id="1924421at2759"/>
<dbReference type="Proteomes" id="UP000187209">
    <property type="component" value="Unassembled WGS sequence"/>
</dbReference>
<dbReference type="PANTHER" id="PTHR22883">
    <property type="entry name" value="ZINC FINGER DHHC DOMAIN CONTAINING PROTEIN"/>
    <property type="match status" value="1"/>
</dbReference>
<dbReference type="GO" id="GO:0005783">
    <property type="term" value="C:endoplasmic reticulum"/>
    <property type="evidence" value="ECO:0007669"/>
    <property type="project" value="TreeGrafter"/>
</dbReference>
<name>A0A1R2C6F6_9CILI</name>
<evidence type="ECO:0000256" key="2">
    <source>
        <dbReference type="ARBA" id="ARBA00022679"/>
    </source>
</evidence>
<feature type="transmembrane region" description="Helical" evidence="7">
    <location>
        <begin position="21"/>
        <end position="39"/>
    </location>
</feature>
<feature type="domain" description="Palmitoyltransferase DHHC" evidence="8">
    <location>
        <begin position="97"/>
        <end position="222"/>
    </location>
</feature>
<comment type="subcellular location">
    <subcellularLocation>
        <location evidence="1">Membrane</location>
        <topology evidence="1">Multi-pass membrane protein</topology>
    </subcellularLocation>
</comment>
<protein>
    <recommendedName>
        <fullName evidence="7">Palmitoyltransferase</fullName>
        <ecNumber evidence="7">2.3.1.225</ecNumber>
    </recommendedName>
</protein>
<dbReference type="AlphaFoldDB" id="A0A1R2C6F6"/>
<dbReference type="GO" id="GO:0005794">
    <property type="term" value="C:Golgi apparatus"/>
    <property type="evidence" value="ECO:0007669"/>
    <property type="project" value="TreeGrafter"/>
</dbReference>
<evidence type="ECO:0000256" key="1">
    <source>
        <dbReference type="ARBA" id="ARBA00004141"/>
    </source>
</evidence>
<keyword evidence="3 7" id="KW-0812">Transmembrane</keyword>
<feature type="transmembrane region" description="Helical" evidence="7">
    <location>
        <begin position="189"/>
        <end position="211"/>
    </location>
</feature>
<evidence type="ECO:0000256" key="4">
    <source>
        <dbReference type="ARBA" id="ARBA00022989"/>
    </source>
</evidence>
<sequence>MMAQHKFRSHGFQCPPNVYQVLIISDILVTSIFGSMTHLRDSNMLLVLVYGIFFYTSLLFVIYYWVKASKADPTDPVVLANRAALIGSLPFDSSRYESMCTICNTSVGDNSKHCGSCNRCVERFDHHCIWLNNCIGKKNYKFFIKLIISLFIHELTILTASIRLIFLYFSSEGLENYYGLQIMAVEIFLTVQGTALGFFLLNLIILHIWLYKRGLTTYELIKLRSKKKKRIHSIGPTEVVNSKVTVPQSPKYLNDNN</sequence>
<dbReference type="GO" id="GO:0019706">
    <property type="term" value="F:protein-cysteine S-palmitoyltransferase activity"/>
    <property type="evidence" value="ECO:0007669"/>
    <property type="project" value="UniProtKB-EC"/>
</dbReference>
<dbReference type="PANTHER" id="PTHR22883:SF203">
    <property type="entry name" value="PALMITOYLTRANSFERASE"/>
    <property type="match status" value="1"/>
</dbReference>
<comment type="catalytic activity">
    <reaction evidence="7">
        <text>L-cysteinyl-[protein] + hexadecanoyl-CoA = S-hexadecanoyl-L-cysteinyl-[protein] + CoA</text>
        <dbReference type="Rhea" id="RHEA:36683"/>
        <dbReference type="Rhea" id="RHEA-COMP:10131"/>
        <dbReference type="Rhea" id="RHEA-COMP:11032"/>
        <dbReference type="ChEBI" id="CHEBI:29950"/>
        <dbReference type="ChEBI" id="CHEBI:57287"/>
        <dbReference type="ChEBI" id="CHEBI:57379"/>
        <dbReference type="ChEBI" id="CHEBI:74151"/>
        <dbReference type="EC" id="2.3.1.225"/>
    </reaction>
</comment>
<feature type="transmembrane region" description="Helical" evidence="7">
    <location>
        <begin position="146"/>
        <end position="169"/>
    </location>
</feature>
<evidence type="ECO:0000256" key="7">
    <source>
        <dbReference type="RuleBase" id="RU079119"/>
    </source>
</evidence>
<dbReference type="Pfam" id="PF01529">
    <property type="entry name" value="DHHC"/>
    <property type="match status" value="1"/>
</dbReference>
<comment type="domain">
    <text evidence="7">The DHHC domain is required for palmitoyltransferase activity.</text>
</comment>
<keyword evidence="4 7" id="KW-1133">Transmembrane helix</keyword>
<feature type="transmembrane region" description="Helical" evidence="7">
    <location>
        <begin position="45"/>
        <end position="66"/>
    </location>
</feature>
<keyword evidence="5 7" id="KW-0472">Membrane</keyword>
<gene>
    <name evidence="9" type="ORF">SteCoe_14272</name>
</gene>
<evidence type="ECO:0000256" key="5">
    <source>
        <dbReference type="ARBA" id="ARBA00023136"/>
    </source>
</evidence>
<dbReference type="InterPro" id="IPR039859">
    <property type="entry name" value="PFA4/ZDH16/20/ERF2-like"/>
</dbReference>
<evidence type="ECO:0000256" key="6">
    <source>
        <dbReference type="ARBA" id="ARBA00023315"/>
    </source>
</evidence>
<keyword evidence="6 7" id="KW-0012">Acyltransferase</keyword>
<dbReference type="PROSITE" id="PS50216">
    <property type="entry name" value="DHHC"/>
    <property type="match status" value="1"/>
</dbReference>
<evidence type="ECO:0000313" key="10">
    <source>
        <dbReference type="Proteomes" id="UP000187209"/>
    </source>
</evidence>
<dbReference type="EMBL" id="MPUH01000264">
    <property type="protein sequence ID" value="OMJ84598.1"/>
    <property type="molecule type" value="Genomic_DNA"/>
</dbReference>
<dbReference type="EC" id="2.3.1.225" evidence="7"/>
<evidence type="ECO:0000313" key="9">
    <source>
        <dbReference type="EMBL" id="OMJ84598.1"/>
    </source>
</evidence>
<keyword evidence="2 7" id="KW-0808">Transferase</keyword>
<dbReference type="GO" id="GO:0006612">
    <property type="term" value="P:protein targeting to membrane"/>
    <property type="evidence" value="ECO:0007669"/>
    <property type="project" value="TreeGrafter"/>
</dbReference>
<comment type="similarity">
    <text evidence="7">Belongs to the DHHC palmitoyltransferase family.</text>
</comment>
<evidence type="ECO:0000259" key="8">
    <source>
        <dbReference type="Pfam" id="PF01529"/>
    </source>
</evidence>
<keyword evidence="10" id="KW-1185">Reference proteome</keyword>
<accession>A0A1R2C6F6</accession>